<protein>
    <submittedName>
        <fullName evidence="13">Transmembrane emp24 domain-containing protein 7</fullName>
    </submittedName>
</protein>
<organism evidence="13 14">
    <name type="scientific">Labeo rohita</name>
    <name type="common">Indian major carp</name>
    <name type="synonym">Cyprinus rohita</name>
    <dbReference type="NCBI Taxonomy" id="84645"/>
    <lineage>
        <taxon>Eukaryota</taxon>
        <taxon>Metazoa</taxon>
        <taxon>Chordata</taxon>
        <taxon>Craniata</taxon>
        <taxon>Vertebrata</taxon>
        <taxon>Euteleostomi</taxon>
        <taxon>Actinopterygii</taxon>
        <taxon>Neopterygii</taxon>
        <taxon>Teleostei</taxon>
        <taxon>Ostariophysi</taxon>
        <taxon>Cypriniformes</taxon>
        <taxon>Cyprinidae</taxon>
        <taxon>Labeoninae</taxon>
        <taxon>Labeonini</taxon>
        <taxon>Labeo</taxon>
    </lineage>
</organism>
<keyword evidence="8 11" id="KW-1133">Transmembrane helix</keyword>
<dbReference type="PANTHER" id="PTHR22811">
    <property type="entry name" value="TRANSMEMBRANE EMP24 DOMAIN-CONTAINING PROTEIN"/>
    <property type="match status" value="1"/>
</dbReference>
<proteinExistence type="inferred from homology"/>
<gene>
    <name evidence="13" type="ORF">H4Q32_007632</name>
</gene>
<evidence type="ECO:0000256" key="5">
    <source>
        <dbReference type="ARBA" id="ARBA00022692"/>
    </source>
</evidence>
<evidence type="ECO:0000313" key="13">
    <source>
        <dbReference type="EMBL" id="KAI2661926.1"/>
    </source>
</evidence>
<sequence length="265" mass="30159">MEVFSAVRRDGDVSADVSTEFLQSRTYVQCHPSNNFLLPVRSRGLSSGHSADLQENMLAWVVLLCVQLMFGWIRASELTFELPDNAKQCFYEDITIGTKCTLEFQVVTGGHYDVDCRLEDPDGTVLYKEMKKQYDSFTFTASRNGTYKFCFSNEFSTFTHKTVYFDFQVGDDPPLFPNENRVTALTQMESACVSIHEALKSVIDYQTHFRLREAQGRSRAEDLNTRVAFWSIGEAFILLVVSISQVVLLRSFFSDKKTTTTRVGS</sequence>
<keyword evidence="9 11" id="KW-0472">Membrane</keyword>
<evidence type="ECO:0000256" key="3">
    <source>
        <dbReference type="ARBA" id="ARBA00004619"/>
    </source>
</evidence>
<dbReference type="Pfam" id="PF01105">
    <property type="entry name" value="EMP24_GP25L"/>
    <property type="match status" value="1"/>
</dbReference>
<evidence type="ECO:0000313" key="14">
    <source>
        <dbReference type="Proteomes" id="UP000830375"/>
    </source>
</evidence>
<dbReference type="InterPro" id="IPR015720">
    <property type="entry name" value="Emp24-like"/>
</dbReference>
<comment type="similarity">
    <text evidence="4 10">Belongs to the EMP24/GP25L family.</text>
</comment>
<keyword evidence="6" id="KW-0732">Signal</keyword>
<evidence type="ECO:0000256" key="6">
    <source>
        <dbReference type="ARBA" id="ARBA00022729"/>
    </source>
</evidence>
<comment type="caution">
    <text evidence="13">The sequence shown here is derived from an EMBL/GenBank/DDBJ whole genome shotgun (WGS) entry which is preliminary data.</text>
</comment>
<dbReference type="InterPro" id="IPR036598">
    <property type="entry name" value="GOLD_dom_sf"/>
</dbReference>
<dbReference type="Proteomes" id="UP000830375">
    <property type="component" value="Unassembled WGS sequence"/>
</dbReference>
<name>A0ABQ8MGB0_LABRO</name>
<evidence type="ECO:0000256" key="10">
    <source>
        <dbReference type="RuleBase" id="RU003827"/>
    </source>
</evidence>
<keyword evidence="7" id="KW-0256">Endoplasmic reticulum</keyword>
<evidence type="ECO:0000256" key="2">
    <source>
        <dbReference type="ARBA" id="ARBA00004151"/>
    </source>
</evidence>
<keyword evidence="14" id="KW-1185">Reference proteome</keyword>
<evidence type="ECO:0000256" key="1">
    <source>
        <dbReference type="ARBA" id="ARBA00004115"/>
    </source>
</evidence>
<evidence type="ECO:0000256" key="8">
    <source>
        <dbReference type="ARBA" id="ARBA00022989"/>
    </source>
</evidence>
<evidence type="ECO:0000256" key="7">
    <source>
        <dbReference type="ARBA" id="ARBA00022824"/>
    </source>
</evidence>
<keyword evidence="5 10" id="KW-0812">Transmembrane</keyword>
<reference evidence="13 14" key="1">
    <citation type="submission" date="2022-01" db="EMBL/GenBank/DDBJ databases">
        <title>A high-quality chromosome-level genome assembly of rohu carp, Labeo rohita.</title>
        <authorList>
            <person name="Arick M.A. II"/>
            <person name="Hsu C.-Y."/>
            <person name="Magbanua Z."/>
            <person name="Pechanova O."/>
            <person name="Grover C."/>
            <person name="Miller E."/>
            <person name="Thrash A."/>
            <person name="Ezzel L."/>
            <person name="Alam S."/>
            <person name="Benzie J."/>
            <person name="Hamilton M."/>
            <person name="Karsi A."/>
            <person name="Lawrence M.L."/>
            <person name="Peterson D.G."/>
        </authorList>
    </citation>
    <scope>NUCLEOTIDE SEQUENCE [LARGE SCALE GENOMIC DNA]</scope>
    <source>
        <strain evidence="14">BAU-BD-2019</strain>
        <tissue evidence="13">Blood</tissue>
    </source>
</reference>
<dbReference type="Gene3D" id="2.60.120.680">
    <property type="entry name" value="GOLD domain"/>
    <property type="match status" value="1"/>
</dbReference>
<evidence type="ECO:0000259" key="12">
    <source>
        <dbReference type="PROSITE" id="PS50866"/>
    </source>
</evidence>
<evidence type="ECO:0000256" key="9">
    <source>
        <dbReference type="ARBA" id="ARBA00023136"/>
    </source>
</evidence>
<dbReference type="SUPFAM" id="SSF101576">
    <property type="entry name" value="Supernatant protein factor (SPF), C-terminal domain"/>
    <property type="match status" value="1"/>
</dbReference>
<dbReference type="SMART" id="SM01190">
    <property type="entry name" value="EMP24_GP25L"/>
    <property type="match status" value="1"/>
</dbReference>
<accession>A0ABQ8MGB0</accession>
<evidence type="ECO:0000256" key="4">
    <source>
        <dbReference type="ARBA" id="ARBA00007104"/>
    </source>
</evidence>
<dbReference type="PROSITE" id="PS50866">
    <property type="entry name" value="GOLD"/>
    <property type="match status" value="1"/>
</dbReference>
<comment type="subcellular location">
    <subcellularLocation>
        <location evidence="1">Endoplasmic reticulum membrane</location>
        <topology evidence="1">Single-pass type I membrane protein</topology>
    </subcellularLocation>
    <subcellularLocation>
        <location evidence="2">Endoplasmic reticulum-Golgi intermediate compartment membrane</location>
        <topology evidence="2">Single-pass type I membrane protein</topology>
    </subcellularLocation>
    <subcellularLocation>
        <location evidence="3">Golgi apparatus</location>
        <location evidence="3">cis-Golgi network membrane</location>
        <topology evidence="3">Single-pass type I membrane protein</topology>
    </subcellularLocation>
    <subcellularLocation>
        <location evidence="10">Membrane</location>
        <topology evidence="10">Single-pass type I membrane protein</topology>
    </subcellularLocation>
</comment>
<dbReference type="EMBL" id="JACTAM010000008">
    <property type="protein sequence ID" value="KAI2661926.1"/>
    <property type="molecule type" value="Genomic_DNA"/>
</dbReference>
<feature type="transmembrane region" description="Helical" evidence="11">
    <location>
        <begin position="227"/>
        <end position="248"/>
    </location>
</feature>
<feature type="domain" description="GOLD" evidence="12">
    <location>
        <begin position="87"/>
        <end position="169"/>
    </location>
</feature>
<evidence type="ECO:0000256" key="11">
    <source>
        <dbReference type="SAM" id="Phobius"/>
    </source>
</evidence>
<dbReference type="InterPro" id="IPR009038">
    <property type="entry name" value="GOLD_dom"/>
</dbReference>